<feature type="binding site" evidence="1">
    <location>
        <position position="369"/>
    </location>
    <ligand>
        <name>ATP</name>
        <dbReference type="ChEBI" id="CHEBI:30616"/>
    </ligand>
</feature>
<proteinExistence type="predicted"/>
<accession>T1IQJ8</accession>
<sequence length="541" mass="62376">LINVGNNIALDNWPYKSGYYLFVLESSRTPRLIELIENSATTLEFAVAVDHVKPKMLKRGAVPTQWQASLAKVEATRINEIKFVMSMKKLSCQAFRRNTRILSTHPQPKIIWKEFSDSYSAELRANNVFQSKDSHWQQLLDRVTEHNNKIDVIGMYVSMSQIVADKMYVSIREFLTSTPTEIKQSGVKSSGTTMNEKYLYPRKTFEWLDVEQDVKEWWKTWDPDNVKIRRPLSGKDYYNNEKVRCDSIVPESNDPEFGEIVRQIFSYMASLAIPFGMVTTYVRTWLLKMDKNSLYISKPIPRESTSTKILQYWAYTFFQSLYARRDADLYSTYYKPQDENDLSLDKVLGIGRNGVVHRACFGDAKIAVKSAYILNTENVSALENEEEIYRSLLTLQGTVIPRFLFKAMKQEYLCLGLELLDHPIDVDRCTDKEVVVDCLRAIHMQGVLHNDIRTENILTRKFQLLILGFLKKTLAGLNITVICCSYPLPMIGANLTWDKNTSLHVTKNLNDDVIIMLTNANSQLMSVLLGKLRSMFISFQE</sequence>
<dbReference type="InterPro" id="IPR017441">
    <property type="entry name" value="Protein_kinase_ATP_BS"/>
</dbReference>
<dbReference type="HOGENOM" id="CLU_503986_0_0_1"/>
<protein>
    <recommendedName>
        <fullName evidence="4">Protein kinase domain-containing protein</fullName>
    </recommendedName>
</protein>
<keyword evidence="1" id="KW-0547">Nucleotide-binding</keyword>
<dbReference type="Proteomes" id="UP000014500">
    <property type="component" value="Unassembled WGS sequence"/>
</dbReference>
<dbReference type="InterPro" id="IPR052396">
    <property type="entry name" value="Meiotic_Drive_Suppr_Kinase"/>
</dbReference>
<dbReference type="PANTHER" id="PTHR37171">
    <property type="entry name" value="SERINE/THREONINE-PROTEIN KINASE YRZF-RELATED"/>
    <property type="match status" value="1"/>
</dbReference>
<evidence type="ECO:0000313" key="3">
    <source>
        <dbReference type="Proteomes" id="UP000014500"/>
    </source>
</evidence>
<dbReference type="Gene3D" id="1.10.510.10">
    <property type="entry name" value="Transferase(Phosphotransferase) domain 1"/>
    <property type="match status" value="1"/>
</dbReference>
<dbReference type="InterPro" id="IPR011009">
    <property type="entry name" value="Kinase-like_dom_sf"/>
</dbReference>
<reference evidence="3" key="1">
    <citation type="submission" date="2011-05" db="EMBL/GenBank/DDBJ databases">
        <authorList>
            <person name="Richards S.R."/>
            <person name="Qu J."/>
            <person name="Jiang H."/>
            <person name="Jhangiani S.N."/>
            <person name="Agravi P."/>
            <person name="Goodspeed R."/>
            <person name="Gross S."/>
            <person name="Mandapat C."/>
            <person name="Jackson L."/>
            <person name="Mathew T."/>
            <person name="Pu L."/>
            <person name="Thornton R."/>
            <person name="Saada N."/>
            <person name="Wilczek-Boney K.B."/>
            <person name="Lee S."/>
            <person name="Kovar C."/>
            <person name="Wu Y."/>
            <person name="Scherer S.E."/>
            <person name="Worley K.C."/>
            <person name="Muzny D.M."/>
            <person name="Gibbs R."/>
        </authorList>
    </citation>
    <scope>NUCLEOTIDE SEQUENCE</scope>
    <source>
        <strain evidence="3">Brora</strain>
    </source>
</reference>
<dbReference type="SUPFAM" id="SSF56112">
    <property type="entry name" value="Protein kinase-like (PK-like)"/>
    <property type="match status" value="1"/>
</dbReference>
<dbReference type="AlphaFoldDB" id="T1IQJ8"/>
<dbReference type="PANTHER" id="PTHR37171:SF1">
    <property type="entry name" value="SERINE_THREONINE-PROTEIN KINASE YRZF-RELATED"/>
    <property type="match status" value="1"/>
</dbReference>
<dbReference type="EMBL" id="AFFK01018331">
    <property type="status" value="NOT_ANNOTATED_CDS"/>
    <property type="molecule type" value="Genomic_DNA"/>
</dbReference>
<name>T1IQJ8_STRMM</name>
<evidence type="ECO:0000313" key="2">
    <source>
        <dbReference type="EnsemblMetazoa" id="SMAR003318-PA"/>
    </source>
</evidence>
<dbReference type="GO" id="GO:0005524">
    <property type="term" value="F:ATP binding"/>
    <property type="evidence" value="ECO:0007669"/>
    <property type="project" value="UniProtKB-UniRule"/>
</dbReference>
<dbReference type="EnsemblMetazoa" id="SMAR003318-RA">
    <property type="protein sequence ID" value="SMAR003318-PA"/>
    <property type="gene ID" value="SMAR003318"/>
</dbReference>
<dbReference type="PROSITE" id="PS00107">
    <property type="entry name" value="PROTEIN_KINASE_ATP"/>
    <property type="match status" value="1"/>
</dbReference>
<reference evidence="2" key="2">
    <citation type="submission" date="2015-02" db="UniProtKB">
        <authorList>
            <consortium name="EnsemblMetazoa"/>
        </authorList>
    </citation>
    <scope>IDENTIFICATION</scope>
</reference>
<organism evidence="2 3">
    <name type="scientific">Strigamia maritima</name>
    <name type="common">European centipede</name>
    <name type="synonym">Geophilus maritimus</name>
    <dbReference type="NCBI Taxonomy" id="126957"/>
    <lineage>
        <taxon>Eukaryota</taxon>
        <taxon>Metazoa</taxon>
        <taxon>Ecdysozoa</taxon>
        <taxon>Arthropoda</taxon>
        <taxon>Myriapoda</taxon>
        <taxon>Chilopoda</taxon>
        <taxon>Pleurostigmophora</taxon>
        <taxon>Geophilomorpha</taxon>
        <taxon>Linotaeniidae</taxon>
        <taxon>Strigamia</taxon>
    </lineage>
</organism>
<keyword evidence="3" id="KW-1185">Reference proteome</keyword>
<evidence type="ECO:0000256" key="1">
    <source>
        <dbReference type="PROSITE-ProRule" id="PRU10141"/>
    </source>
</evidence>
<keyword evidence="1" id="KW-0067">ATP-binding</keyword>
<evidence type="ECO:0008006" key="4">
    <source>
        <dbReference type="Google" id="ProtNLM"/>
    </source>
</evidence>